<name>A0ABD3RX66_9STRA</name>
<dbReference type="InterPro" id="IPR002657">
    <property type="entry name" value="BilAc:Na_symport/Acr3"/>
</dbReference>
<feature type="region of interest" description="Disordered" evidence="6">
    <location>
        <begin position="411"/>
        <end position="446"/>
    </location>
</feature>
<dbReference type="InterPro" id="IPR004710">
    <property type="entry name" value="Bilac:Na_transpt"/>
</dbReference>
<accession>A0ABD3RX66</accession>
<evidence type="ECO:0000313" key="9">
    <source>
        <dbReference type="Proteomes" id="UP001530377"/>
    </source>
</evidence>
<keyword evidence="5 7" id="KW-0472">Membrane</keyword>
<evidence type="ECO:0000256" key="6">
    <source>
        <dbReference type="SAM" id="MobiDB-lite"/>
    </source>
</evidence>
<sequence>MTFGVQSRFEYRTTDCSHFPNQQLIKADMVSFNEVAGNVLLFVLVFGMSATVDISLLSAQLRNVKAIIMGIFLQFGLLPLCGFLVVRFFELERSVAITLLVVTCSPGGSYSNWWCSMFNADLALSVTMTAISTLMSVVIMPMNLLVYSKYAFEAAVVENGEGNEVVQSMDFISLFIALTVVISAIGFGLLASAKVHSYKFNIIANRLGNYAGVSLVVYSAFMSNAGGDHSMWEYPWQFYVAVSLPCIAGIVIGSILTSFVSLKKPERVTLAIESCYQNVGIATSVALTMFEGDEAASALAVPLFYGIVTVVLLGPYCILCWKAGWTKAPRNISFWTMISTSYEVLLIEHSKDLKAVEVSLPKNGRDMNEKINKDGDTIYIKFSVTDDDEEDYQRVNCICIDLPSYPKEASGYHLPENPDLENQKEDTGYQLPEVPESDHPNEVNWY</sequence>
<feature type="transmembrane region" description="Helical" evidence="7">
    <location>
        <begin position="171"/>
        <end position="191"/>
    </location>
</feature>
<comment type="similarity">
    <text evidence="2">Belongs to the bile acid:sodium symporter (BASS) (TC 2.A.28) family.</text>
</comment>
<evidence type="ECO:0000256" key="2">
    <source>
        <dbReference type="ARBA" id="ARBA00006528"/>
    </source>
</evidence>
<evidence type="ECO:0000313" key="8">
    <source>
        <dbReference type="EMBL" id="KAL3816775.1"/>
    </source>
</evidence>
<dbReference type="Proteomes" id="UP001530377">
    <property type="component" value="Unassembled WGS sequence"/>
</dbReference>
<feature type="transmembrane region" description="Helical" evidence="7">
    <location>
        <begin position="268"/>
        <end position="290"/>
    </location>
</feature>
<feature type="transmembrane region" description="Helical" evidence="7">
    <location>
        <begin position="203"/>
        <end position="221"/>
    </location>
</feature>
<feature type="compositionally biased region" description="Basic and acidic residues" evidence="6">
    <location>
        <begin position="436"/>
        <end position="446"/>
    </location>
</feature>
<feature type="transmembrane region" description="Helical" evidence="7">
    <location>
        <begin position="302"/>
        <end position="321"/>
    </location>
</feature>
<keyword evidence="3 7" id="KW-0812">Transmembrane</keyword>
<gene>
    <name evidence="8" type="ORF">ACHAXA_001513</name>
</gene>
<evidence type="ECO:0000256" key="7">
    <source>
        <dbReference type="SAM" id="Phobius"/>
    </source>
</evidence>
<organism evidence="8 9">
    <name type="scientific">Cyclostephanos tholiformis</name>
    <dbReference type="NCBI Taxonomy" id="382380"/>
    <lineage>
        <taxon>Eukaryota</taxon>
        <taxon>Sar</taxon>
        <taxon>Stramenopiles</taxon>
        <taxon>Ochrophyta</taxon>
        <taxon>Bacillariophyta</taxon>
        <taxon>Coscinodiscophyceae</taxon>
        <taxon>Thalassiosirophycidae</taxon>
        <taxon>Stephanodiscales</taxon>
        <taxon>Stephanodiscaceae</taxon>
        <taxon>Cyclostephanos</taxon>
    </lineage>
</organism>
<feature type="transmembrane region" description="Helical" evidence="7">
    <location>
        <begin position="236"/>
        <end position="256"/>
    </location>
</feature>
<reference evidence="8 9" key="1">
    <citation type="submission" date="2024-10" db="EMBL/GenBank/DDBJ databases">
        <title>Updated reference genomes for cyclostephanoid diatoms.</title>
        <authorList>
            <person name="Roberts W.R."/>
            <person name="Alverson A.J."/>
        </authorList>
    </citation>
    <scope>NUCLEOTIDE SEQUENCE [LARGE SCALE GENOMIC DNA]</scope>
    <source>
        <strain evidence="8 9">AJA228-03</strain>
    </source>
</reference>
<feature type="transmembrane region" description="Helical" evidence="7">
    <location>
        <begin position="122"/>
        <end position="142"/>
    </location>
</feature>
<feature type="transmembrane region" description="Helical" evidence="7">
    <location>
        <begin position="39"/>
        <end position="59"/>
    </location>
</feature>
<dbReference type="PANTHER" id="PTHR10361">
    <property type="entry name" value="SODIUM-BILE ACID COTRANSPORTER"/>
    <property type="match status" value="1"/>
</dbReference>
<evidence type="ECO:0000256" key="3">
    <source>
        <dbReference type="ARBA" id="ARBA00022692"/>
    </source>
</evidence>
<comment type="caution">
    <text evidence="8">The sequence shown here is derived from an EMBL/GenBank/DDBJ whole genome shotgun (WGS) entry which is preliminary data.</text>
</comment>
<evidence type="ECO:0000256" key="1">
    <source>
        <dbReference type="ARBA" id="ARBA00004141"/>
    </source>
</evidence>
<keyword evidence="9" id="KW-1185">Reference proteome</keyword>
<evidence type="ECO:0000256" key="4">
    <source>
        <dbReference type="ARBA" id="ARBA00022989"/>
    </source>
</evidence>
<feature type="transmembrane region" description="Helical" evidence="7">
    <location>
        <begin position="66"/>
        <end position="89"/>
    </location>
</feature>
<dbReference type="AlphaFoldDB" id="A0ABD3RX66"/>
<dbReference type="GO" id="GO:0016020">
    <property type="term" value="C:membrane"/>
    <property type="evidence" value="ECO:0007669"/>
    <property type="project" value="UniProtKB-SubCell"/>
</dbReference>
<dbReference type="EMBL" id="JALLPB020000132">
    <property type="protein sequence ID" value="KAL3816775.1"/>
    <property type="molecule type" value="Genomic_DNA"/>
</dbReference>
<dbReference type="InterPro" id="IPR038770">
    <property type="entry name" value="Na+/solute_symporter_sf"/>
</dbReference>
<dbReference type="Pfam" id="PF01758">
    <property type="entry name" value="SBF"/>
    <property type="match status" value="1"/>
</dbReference>
<evidence type="ECO:0000256" key="5">
    <source>
        <dbReference type="ARBA" id="ARBA00023136"/>
    </source>
</evidence>
<dbReference type="Gene3D" id="1.20.1530.20">
    <property type="match status" value="1"/>
</dbReference>
<comment type="subcellular location">
    <subcellularLocation>
        <location evidence="1">Membrane</location>
        <topology evidence="1">Multi-pass membrane protein</topology>
    </subcellularLocation>
</comment>
<protein>
    <recommendedName>
        <fullName evidence="10">Ileal sodium/bile acid cotransporter</fullName>
    </recommendedName>
</protein>
<keyword evidence="4 7" id="KW-1133">Transmembrane helix</keyword>
<evidence type="ECO:0008006" key="10">
    <source>
        <dbReference type="Google" id="ProtNLM"/>
    </source>
</evidence>
<dbReference type="PANTHER" id="PTHR10361:SF28">
    <property type="entry name" value="P3 PROTEIN-RELATED"/>
    <property type="match status" value="1"/>
</dbReference>
<proteinExistence type="inferred from homology"/>